<dbReference type="EMBL" id="LBWQ01000040">
    <property type="protein sequence ID" value="KKR11154.1"/>
    <property type="molecule type" value="Genomic_DNA"/>
</dbReference>
<accession>A0A0G0N4P2</accession>
<dbReference type="InterPro" id="IPR029044">
    <property type="entry name" value="Nucleotide-diphossugar_trans"/>
</dbReference>
<protein>
    <submittedName>
        <fullName evidence="2">Glycosyl transferase family 2</fullName>
    </submittedName>
</protein>
<dbReference type="SUPFAM" id="SSF53448">
    <property type="entry name" value="Nucleotide-diphospho-sugar transferases"/>
    <property type="match status" value="1"/>
</dbReference>
<gene>
    <name evidence="2" type="ORF">UT40_C0040G0002</name>
</gene>
<dbReference type="PANTHER" id="PTHR43630:SF2">
    <property type="entry name" value="GLYCOSYLTRANSFERASE"/>
    <property type="match status" value="1"/>
</dbReference>
<evidence type="ECO:0000313" key="3">
    <source>
        <dbReference type="Proteomes" id="UP000034690"/>
    </source>
</evidence>
<organism evidence="2 3">
    <name type="scientific">Candidatus Woesebacteria bacterium GW2011_GWA1_39_21b</name>
    <dbReference type="NCBI Taxonomy" id="1618551"/>
    <lineage>
        <taxon>Bacteria</taxon>
        <taxon>Candidatus Woeseibacteriota</taxon>
    </lineage>
</organism>
<dbReference type="CDD" id="cd02511">
    <property type="entry name" value="Beta4Glucosyltransferase"/>
    <property type="match status" value="1"/>
</dbReference>
<dbReference type="Proteomes" id="UP000034690">
    <property type="component" value="Unassembled WGS sequence"/>
</dbReference>
<feature type="domain" description="Glycosyltransferase 2-like" evidence="1">
    <location>
        <begin position="6"/>
        <end position="133"/>
    </location>
</feature>
<comment type="caution">
    <text evidence="2">The sequence shown here is derived from an EMBL/GenBank/DDBJ whole genome shotgun (WGS) entry which is preliminary data.</text>
</comment>
<evidence type="ECO:0000313" key="2">
    <source>
        <dbReference type="EMBL" id="KKR11154.1"/>
    </source>
</evidence>
<dbReference type="Gene3D" id="3.90.550.10">
    <property type="entry name" value="Spore Coat Polysaccharide Biosynthesis Protein SpsA, Chain A"/>
    <property type="match status" value="1"/>
</dbReference>
<proteinExistence type="predicted"/>
<dbReference type="PANTHER" id="PTHR43630">
    <property type="entry name" value="POLY-BETA-1,6-N-ACETYL-D-GLUCOSAMINE SYNTHASE"/>
    <property type="match status" value="1"/>
</dbReference>
<name>A0A0G0N4P2_9BACT</name>
<dbReference type="AlphaFoldDB" id="A0A0G0N4P2"/>
<dbReference type="Pfam" id="PF00535">
    <property type="entry name" value="Glycos_transf_2"/>
    <property type="match status" value="1"/>
</dbReference>
<sequence>MEDKLSVTIITLNEEKNITRCLDSIKEIADEIIVVDSGSKDKTVEIAKKYRAKVFYRKFGNYASQKNFAARLAQSEWILSLDADEEISPELASEIRSRIADNRSPFVAYSIPRKNVIFGKFIKYTRWQPELDRHVWLWRKDEGKWKGDVHEEVIVDGKIGRLKYAKIHHQYETVSEFMDMMNRYSELDAQEHVQKGGRFSFPKLFLQPIYNFLVRYFYRLGFLDGWRGFVLSYLMTVYHFELWIKVWEKERGIR</sequence>
<dbReference type="GO" id="GO:0016740">
    <property type="term" value="F:transferase activity"/>
    <property type="evidence" value="ECO:0007669"/>
    <property type="project" value="UniProtKB-KW"/>
</dbReference>
<dbReference type="InterPro" id="IPR001173">
    <property type="entry name" value="Glyco_trans_2-like"/>
</dbReference>
<reference evidence="2 3" key="1">
    <citation type="journal article" date="2015" name="Nature">
        <title>rRNA introns, odd ribosomes, and small enigmatic genomes across a large radiation of phyla.</title>
        <authorList>
            <person name="Brown C.T."/>
            <person name="Hug L.A."/>
            <person name="Thomas B.C."/>
            <person name="Sharon I."/>
            <person name="Castelle C.J."/>
            <person name="Singh A."/>
            <person name="Wilkins M.J."/>
            <person name="Williams K.H."/>
            <person name="Banfield J.F."/>
        </authorList>
    </citation>
    <scope>NUCLEOTIDE SEQUENCE [LARGE SCALE GENOMIC DNA]</scope>
</reference>
<evidence type="ECO:0000259" key="1">
    <source>
        <dbReference type="Pfam" id="PF00535"/>
    </source>
</evidence>
<keyword evidence="2" id="KW-0808">Transferase</keyword>